<dbReference type="Proteomes" id="UP000085678">
    <property type="component" value="Unplaced"/>
</dbReference>
<dbReference type="GO" id="GO:0030431">
    <property type="term" value="P:sleep"/>
    <property type="evidence" value="ECO:0007669"/>
    <property type="project" value="InterPro"/>
</dbReference>
<feature type="chain" id="PRO_5021231088" evidence="3">
    <location>
        <begin position="22"/>
        <end position="155"/>
    </location>
</feature>
<feature type="signal peptide" evidence="3">
    <location>
        <begin position="1"/>
        <end position="21"/>
    </location>
</feature>
<name>A0A1S3IAK8_LINAN</name>
<dbReference type="GO" id="GO:0032222">
    <property type="term" value="P:regulation of synaptic transmission, cholinergic"/>
    <property type="evidence" value="ECO:0007669"/>
    <property type="project" value="InterPro"/>
</dbReference>
<evidence type="ECO:0000256" key="1">
    <source>
        <dbReference type="ARBA" id="ARBA00022729"/>
    </source>
</evidence>
<dbReference type="InterPro" id="IPR050975">
    <property type="entry name" value="Sleep_regulator"/>
</dbReference>
<dbReference type="InterPro" id="IPR031424">
    <property type="entry name" value="QVR-like"/>
</dbReference>
<sequence length="155" mass="17109">MQTLLEIGLVLLLLAVEVVQAQPDPFTTTIDCYRCLGPLRNSTCGDPFDAEKLHLGEEESGIQIIKCKRGACLKWTYFHKGELLIRRTCSLDEEDLVFHIPLVDVCRRERDGNGRLCMCSGDLCNAARQTSASASWSLLIALGSVILSAKLLLLS</sequence>
<dbReference type="OMA" id="RTCSAKM"/>
<dbReference type="Pfam" id="PF17064">
    <property type="entry name" value="QVR"/>
    <property type="match status" value="1"/>
</dbReference>
<dbReference type="PANTHER" id="PTHR33562">
    <property type="entry name" value="ATILLA, ISOFORM B-RELATED-RELATED"/>
    <property type="match status" value="1"/>
</dbReference>
<evidence type="ECO:0000313" key="4">
    <source>
        <dbReference type="Proteomes" id="UP000085678"/>
    </source>
</evidence>
<dbReference type="CDD" id="cd23595">
    <property type="entry name" value="TFP_LU_ECD_Qvr"/>
    <property type="match status" value="1"/>
</dbReference>
<proteinExistence type="predicted"/>
<dbReference type="OrthoDB" id="9991292at2759"/>
<keyword evidence="4" id="KW-1185">Reference proteome</keyword>
<organism evidence="4 5">
    <name type="scientific">Lingula anatina</name>
    <name type="common">Brachiopod</name>
    <name type="synonym">Lingula unguis</name>
    <dbReference type="NCBI Taxonomy" id="7574"/>
    <lineage>
        <taxon>Eukaryota</taxon>
        <taxon>Metazoa</taxon>
        <taxon>Spiralia</taxon>
        <taxon>Lophotrochozoa</taxon>
        <taxon>Brachiopoda</taxon>
        <taxon>Linguliformea</taxon>
        <taxon>Lingulata</taxon>
        <taxon>Lingulida</taxon>
        <taxon>Linguloidea</taxon>
        <taxon>Lingulidae</taxon>
        <taxon>Lingula</taxon>
    </lineage>
</organism>
<accession>A0A1S3IAK8</accession>
<protein>
    <submittedName>
        <fullName evidence="5">Protein quiver</fullName>
    </submittedName>
</protein>
<dbReference type="KEGG" id="lak:106162535"/>
<evidence type="ECO:0000256" key="2">
    <source>
        <dbReference type="ARBA" id="ARBA00023180"/>
    </source>
</evidence>
<evidence type="ECO:0000313" key="5">
    <source>
        <dbReference type="RefSeq" id="XP_013395300.1"/>
    </source>
</evidence>
<keyword evidence="1 3" id="KW-0732">Signal</keyword>
<dbReference type="InParanoid" id="A0A1S3IAK8"/>
<dbReference type="RefSeq" id="XP_013395300.1">
    <property type="nucleotide sequence ID" value="XM_013539846.1"/>
</dbReference>
<dbReference type="GeneID" id="106162535"/>
<keyword evidence="2" id="KW-0325">Glycoprotein</keyword>
<reference evidence="5" key="1">
    <citation type="submission" date="2025-08" db="UniProtKB">
        <authorList>
            <consortium name="RefSeq"/>
        </authorList>
    </citation>
    <scope>IDENTIFICATION</scope>
    <source>
        <tissue evidence="5">Gonads</tissue>
    </source>
</reference>
<gene>
    <name evidence="5" type="primary">LOC106162535</name>
</gene>
<dbReference type="AlphaFoldDB" id="A0A1S3IAK8"/>
<evidence type="ECO:0000256" key="3">
    <source>
        <dbReference type="SAM" id="SignalP"/>
    </source>
</evidence>